<organism evidence="1">
    <name type="scientific">Ananas comosus var. bracteatus</name>
    <name type="common">red pineapple</name>
    <dbReference type="NCBI Taxonomy" id="296719"/>
    <lineage>
        <taxon>Eukaryota</taxon>
        <taxon>Viridiplantae</taxon>
        <taxon>Streptophyta</taxon>
        <taxon>Embryophyta</taxon>
        <taxon>Tracheophyta</taxon>
        <taxon>Spermatophyta</taxon>
        <taxon>Magnoliopsida</taxon>
        <taxon>Liliopsida</taxon>
        <taxon>Poales</taxon>
        <taxon>Bromeliaceae</taxon>
        <taxon>Bromelioideae</taxon>
        <taxon>Ananas</taxon>
    </lineage>
</organism>
<protein>
    <submittedName>
        <fullName evidence="1">Uncharacterized protein</fullName>
    </submittedName>
</protein>
<dbReference type="AlphaFoldDB" id="A0A6V7Q6G1"/>
<gene>
    <name evidence="1" type="ORF">CB5_LOCUS21819</name>
</gene>
<evidence type="ECO:0000313" key="1">
    <source>
        <dbReference type="EMBL" id="CAD1838608.1"/>
    </source>
</evidence>
<sequence>MHSFSNPRARHSGTLKGFRYPTQGVFGPETHTPSYSTGFETLLTRFGYLGRKVVLNLENFLHPIHCGGNLATADLKAVSGCRVPSGWTVNPDSCFCSTEIRLHTRLGSAHECHSGVGLSAFALVSFLQVGLAIHGLVSVEFSRPVVTTVFAEPSSSVAAVADLDRGQGVLLLFRFVYRGNTYVYGGSVSVPGETSNPERDRYSIL</sequence>
<name>A0A6V7Q6G1_ANACO</name>
<accession>A0A6V7Q6G1</accession>
<proteinExistence type="predicted"/>
<dbReference type="EMBL" id="LR862133">
    <property type="protein sequence ID" value="CAD1838608.1"/>
    <property type="molecule type" value="Genomic_DNA"/>
</dbReference>
<reference evidence="1" key="1">
    <citation type="submission" date="2020-07" db="EMBL/GenBank/DDBJ databases">
        <authorList>
            <person name="Lin J."/>
        </authorList>
    </citation>
    <scope>NUCLEOTIDE SEQUENCE</scope>
</reference>